<dbReference type="SUPFAM" id="SSF53187">
    <property type="entry name" value="Zn-dependent exopeptidases"/>
    <property type="match status" value="1"/>
</dbReference>
<dbReference type="PANTHER" id="PTHR43808">
    <property type="entry name" value="ACETYLORNITHINE DEACETYLASE"/>
    <property type="match status" value="1"/>
</dbReference>
<dbReference type="Pfam" id="PF01546">
    <property type="entry name" value="Peptidase_M20"/>
    <property type="match status" value="1"/>
</dbReference>
<accession>A0A3N0EI04</accession>
<sequence>MVEGFTAALRSLVEAESPSSDLLAVETCGDRLAEVGEAITGAAPERVPLAGGPSALLWRRGEADAPGRVLLLGHRDTVWPLGTVAQRPPATEGGRIHGPGVFDMKAGLLVGLHVLARLDPRVPVTLLVTGDEEIGSASSRELIEAQARECQAVLVLEGAAEGGALKRARKGWSIYTLRCRGRSAHAGLEPHKGANALVRMAELVAETQRLNAPDRGLTVTPTLAQAGRTVNTVPDHAELHLDVRAASSTDQWSVDERIRAMADTSTEVAVEVEGGRNRPPMEEDAAAALLERAALHARELGERPPGSAAVGGISDANLCAAMGIPTLDGLGAVGGGPHAEHEWVDLDATLHRIPLVSALVDGLAEHPLPGP</sequence>
<dbReference type="AlphaFoldDB" id="A0A3N0EI04"/>
<dbReference type="Gene3D" id="3.40.630.10">
    <property type="entry name" value="Zn peptidases"/>
    <property type="match status" value="1"/>
</dbReference>
<evidence type="ECO:0000256" key="3">
    <source>
        <dbReference type="ARBA" id="ARBA00022801"/>
    </source>
</evidence>
<feature type="active site" evidence="5">
    <location>
        <position position="76"/>
    </location>
</feature>
<comment type="caution">
    <text evidence="7">The sequence shown here is derived from an EMBL/GenBank/DDBJ whole genome shotgun (WGS) entry which is preliminary data.</text>
</comment>
<feature type="domain" description="Peptidase M20 dimerisation" evidence="6">
    <location>
        <begin position="168"/>
        <end position="264"/>
    </location>
</feature>
<dbReference type="InterPro" id="IPR017150">
    <property type="entry name" value="Pept_M20_glutamate_carboxypep"/>
</dbReference>
<evidence type="ECO:0000256" key="2">
    <source>
        <dbReference type="ARBA" id="ARBA00022723"/>
    </source>
</evidence>
<dbReference type="GO" id="GO:0046872">
    <property type="term" value="F:metal ion binding"/>
    <property type="evidence" value="ECO:0007669"/>
    <property type="project" value="UniProtKB-KW"/>
</dbReference>
<dbReference type="InterPro" id="IPR011650">
    <property type="entry name" value="Peptidase_M20_dimer"/>
</dbReference>
<name>A0A3N0EI04_9ACTN</name>
<dbReference type="InterPro" id="IPR050072">
    <property type="entry name" value="Peptidase_M20A"/>
</dbReference>
<dbReference type="OrthoDB" id="9783294at2"/>
<evidence type="ECO:0000256" key="1">
    <source>
        <dbReference type="ARBA" id="ARBA00001947"/>
    </source>
</evidence>
<dbReference type="Proteomes" id="UP000269198">
    <property type="component" value="Unassembled WGS sequence"/>
</dbReference>
<evidence type="ECO:0000259" key="6">
    <source>
        <dbReference type="Pfam" id="PF07687"/>
    </source>
</evidence>
<dbReference type="SUPFAM" id="SSF55031">
    <property type="entry name" value="Bacterial exopeptidase dimerisation domain"/>
    <property type="match status" value="1"/>
</dbReference>
<dbReference type="InterPro" id="IPR001261">
    <property type="entry name" value="ArgE/DapE_CS"/>
</dbReference>
<organism evidence="7 8">
    <name type="scientific">Halostreptopolyspora alba</name>
    <dbReference type="NCBI Taxonomy" id="2487137"/>
    <lineage>
        <taxon>Bacteria</taxon>
        <taxon>Bacillati</taxon>
        <taxon>Actinomycetota</taxon>
        <taxon>Actinomycetes</taxon>
        <taxon>Streptosporangiales</taxon>
        <taxon>Nocardiopsidaceae</taxon>
        <taxon>Halostreptopolyspora</taxon>
    </lineage>
</organism>
<evidence type="ECO:0000313" key="7">
    <source>
        <dbReference type="EMBL" id="RNL87520.1"/>
    </source>
</evidence>
<gene>
    <name evidence="7" type="ORF">EFW17_01520</name>
</gene>
<comment type="cofactor">
    <cofactor evidence="1">
        <name>Zn(2+)</name>
        <dbReference type="ChEBI" id="CHEBI:29105"/>
    </cofactor>
</comment>
<dbReference type="InterPro" id="IPR036264">
    <property type="entry name" value="Bact_exopeptidase_dim_dom"/>
</dbReference>
<dbReference type="PANTHER" id="PTHR43808:SF9">
    <property type="entry name" value="BLL0789 PROTEIN"/>
    <property type="match status" value="1"/>
</dbReference>
<dbReference type="PIRSF" id="PIRSF037238">
    <property type="entry name" value="Carboxypeptidase_G2"/>
    <property type="match status" value="1"/>
</dbReference>
<dbReference type="Gene3D" id="3.30.70.360">
    <property type="match status" value="1"/>
</dbReference>
<dbReference type="RefSeq" id="WP_123199385.1">
    <property type="nucleotide sequence ID" value="NZ_RJMB01000001.1"/>
</dbReference>
<keyword evidence="8" id="KW-1185">Reference proteome</keyword>
<keyword evidence="4" id="KW-0862">Zinc</keyword>
<dbReference type="InterPro" id="IPR002933">
    <property type="entry name" value="Peptidase_M20"/>
</dbReference>
<evidence type="ECO:0000313" key="8">
    <source>
        <dbReference type="Proteomes" id="UP000269198"/>
    </source>
</evidence>
<dbReference type="EMBL" id="RJMB01000001">
    <property type="protein sequence ID" value="RNL87520.1"/>
    <property type="molecule type" value="Genomic_DNA"/>
</dbReference>
<protein>
    <submittedName>
        <fullName evidence="7">M20 family peptidase</fullName>
    </submittedName>
</protein>
<dbReference type="Pfam" id="PF07687">
    <property type="entry name" value="M20_dimer"/>
    <property type="match status" value="1"/>
</dbReference>
<proteinExistence type="predicted"/>
<reference evidence="7 8" key="1">
    <citation type="submission" date="2018-11" db="EMBL/GenBank/DDBJ databases">
        <title>The genome draft of YIM 96095.</title>
        <authorList>
            <person name="Tang S.-K."/>
            <person name="Chunyu W.-X."/>
            <person name="Feng Y.-Z."/>
        </authorList>
    </citation>
    <scope>NUCLEOTIDE SEQUENCE [LARGE SCALE GENOMIC DNA]</scope>
    <source>
        <strain evidence="7 8">YIM 96095</strain>
    </source>
</reference>
<evidence type="ECO:0000256" key="5">
    <source>
        <dbReference type="PIRSR" id="PIRSR037238-1"/>
    </source>
</evidence>
<keyword evidence="2" id="KW-0479">Metal-binding</keyword>
<feature type="active site" description="Proton acceptor" evidence="5">
    <location>
        <position position="132"/>
    </location>
</feature>
<dbReference type="PROSITE" id="PS00758">
    <property type="entry name" value="ARGE_DAPE_CPG2_1"/>
    <property type="match status" value="1"/>
</dbReference>
<evidence type="ECO:0000256" key="4">
    <source>
        <dbReference type="ARBA" id="ARBA00022833"/>
    </source>
</evidence>
<dbReference type="GO" id="GO:0016787">
    <property type="term" value="F:hydrolase activity"/>
    <property type="evidence" value="ECO:0007669"/>
    <property type="project" value="UniProtKB-KW"/>
</dbReference>
<keyword evidence="3" id="KW-0378">Hydrolase</keyword>